<organism evidence="4 5">
    <name type="scientific">Roseateles depolymerans</name>
    <dbReference type="NCBI Taxonomy" id="76731"/>
    <lineage>
        <taxon>Bacteria</taxon>
        <taxon>Pseudomonadati</taxon>
        <taxon>Pseudomonadota</taxon>
        <taxon>Betaproteobacteria</taxon>
        <taxon>Burkholderiales</taxon>
        <taxon>Sphaerotilaceae</taxon>
        <taxon>Roseateles</taxon>
    </lineage>
</organism>
<reference evidence="4 5" key="1">
    <citation type="submission" date="2017-08" db="EMBL/GenBank/DDBJ databases">
        <title>Infants hospitalized years apart are colonized by the same room-sourced microbial strains.</title>
        <authorList>
            <person name="Brooks B."/>
            <person name="Olm M.R."/>
            <person name="Firek B.A."/>
            <person name="Baker R."/>
            <person name="Thomas B.C."/>
            <person name="Morowitz M.J."/>
            <person name="Banfield J.F."/>
        </authorList>
    </citation>
    <scope>NUCLEOTIDE SEQUENCE [LARGE SCALE GENOMIC DNA]</scope>
    <source>
        <strain evidence="4">S2_012_000_R2_81</strain>
    </source>
</reference>
<dbReference type="Gene3D" id="3.90.1150.10">
    <property type="entry name" value="Aspartate Aminotransferase, domain 1"/>
    <property type="match status" value="1"/>
</dbReference>
<dbReference type="PANTHER" id="PTHR43713:SF3">
    <property type="entry name" value="GLUTAMATE-1-SEMIALDEHYDE 2,1-AMINOMUTASE 1, CHLOROPLASTIC-RELATED"/>
    <property type="match status" value="1"/>
</dbReference>
<sequence length="442" mass="48160">MYTLDELKNSKGVALYRHAKGMIPGGTQLLSKRPEMFAPDVWPSYYSKAKGCRVWDLDGREFIDMSIMAVGACILGYADDEIDDAVVAAIRSGVNSSLNCPEEVELAEALIELHPWAGMVRYARSGGEAMGMAVRIARAHTRRDVVLFSGYHGWNDWYLAANLGESDGLDGQLMPGLQPNGVPRGLTGTAIPFHFNDIDSLRDKIKGKEQQIAAIVIEPARGEEAPQDYLRKLREIAGEIGAVLVFDEITSGYRMCAGGIHRRYGINPDIAVFAKSMANGYAMAAVLGTEKVMQSAQTTFISSTNWTDRVGPVAALATLRKYRRERAEEHLIALGNQTKQIWTAAAAKAGLAISVSGLPTLAAFGFQHAQAVALNTRFTVEMLARGFLGFRQFKASLAHGPAEMSAYAQACDEVFALLARLPEQALLDTPPHHAGFQRLTKE</sequence>
<evidence type="ECO:0000313" key="4">
    <source>
        <dbReference type="EMBL" id="PZP27069.1"/>
    </source>
</evidence>
<dbReference type="Pfam" id="PF00202">
    <property type="entry name" value="Aminotran_3"/>
    <property type="match status" value="1"/>
</dbReference>
<gene>
    <name evidence="4" type="ORF">DI603_22795</name>
</gene>
<evidence type="ECO:0000256" key="1">
    <source>
        <dbReference type="ARBA" id="ARBA00001933"/>
    </source>
</evidence>
<comment type="similarity">
    <text evidence="3">Belongs to the class-III pyridoxal-phosphate-dependent aminotransferase family.</text>
</comment>
<accession>A0A2W5FBR8</accession>
<dbReference type="InterPro" id="IPR015422">
    <property type="entry name" value="PyrdxlP-dep_Trfase_small"/>
</dbReference>
<dbReference type="GO" id="GO:0008483">
    <property type="term" value="F:transaminase activity"/>
    <property type="evidence" value="ECO:0007669"/>
    <property type="project" value="UniProtKB-KW"/>
</dbReference>
<dbReference type="PANTHER" id="PTHR43713">
    <property type="entry name" value="GLUTAMATE-1-SEMIALDEHYDE 2,1-AMINOMUTASE"/>
    <property type="match status" value="1"/>
</dbReference>
<dbReference type="InterPro" id="IPR015421">
    <property type="entry name" value="PyrdxlP-dep_Trfase_major"/>
</dbReference>
<evidence type="ECO:0000256" key="3">
    <source>
        <dbReference type="RuleBase" id="RU003560"/>
    </source>
</evidence>
<keyword evidence="4" id="KW-0808">Transferase</keyword>
<evidence type="ECO:0000256" key="2">
    <source>
        <dbReference type="ARBA" id="ARBA00022898"/>
    </source>
</evidence>
<dbReference type="GO" id="GO:0030170">
    <property type="term" value="F:pyridoxal phosphate binding"/>
    <property type="evidence" value="ECO:0007669"/>
    <property type="project" value="InterPro"/>
</dbReference>
<comment type="cofactor">
    <cofactor evidence="1">
        <name>pyridoxal 5'-phosphate</name>
        <dbReference type="ChEBI" id="CHEBI:597326"/>
    </cofactor>
</comment>
<dbReference type="InterPro" id="IPR015424">
    <property type="entry name" value="PyrdxlP-dep_Trfase"/>
</dbReference>
<dbReference type="Gene3D" id="3.40.640.10">
    <property type="entry name" value="Type I PLP-dependent aspartate aminotransferase-like (Major domain)"/>
    <property type="match status" value="1"/>
</dbReference>
<keyword evidence="2 3" id="KW-0663">Pyridoxal phosphate</keyword>
<dbReference type="AlphaFoldDB" id="A0A2W5FBR8"/>
<evidence type="ECO:0000313" key="5">
    <source>
        <dbReference type="Proteomes" id="UP000249633"/>
    </source>
</evidence>
<proteinExistence type="inferred from homology"/>
<dbReference type="SUPFAM" id="SSF53383">
    <property type="entry name" value="PLP-dependent transferases"/>
    <property type="match status" value="1"/>
</dbReference>
<name>A0A2W5FBR8_9BURK</name>
<dbReference type="EMBL" id="QFOD01000036">
    <property type="protein sequence ID" value="PZP27069.1"/>
    <property type="molecule type" value="Genomic_DNA"/>
</dbReference>
<protein>
    <submittedName>
        <fullName evidence="4">Aminotransferase class III</fullName>
    </submittedName>
</protein>
<dbReference type="Proteomes" id="UP000249633">
    <property type="component" value="Unassembled WGS sequence"/>
</dbReference>
<comment type="caution">
    <text evidence="4">The sequence shown here is derived from an EMBL/GenBank/DDBJ whole genome shotgun (WGS) entry which is preliminary data.</text>
</comment>
<dbReference type="InterPro" id="IPR005814">
    <property type="entry name" value="Aminotrans_3"/>
</dbReference>
<keyword evidence="4" id="KW-0032">Aminotransferase</keyword>